<dbReference type="EMBL" id="JAAGWY010000005">
    <property type="protein sequence ID" value="NEN07892.1"/>
    <property type="molecule type" value="Genomic_DNA"/>
</dbReference>
<feature type="region of interest" description="Disordered" evidence="1">
    <location>
        <begin position="221"/>
        <end position="251"/>
    </location>
</feature>
<reference evidence="3 4" key="1">
    <citation type="journal article" date="2014" name="J. Microbiol.">
        <title>Diaminobutyricibacter tongyongensis gen. nov., sp. nov. and Homoserinibacter gongjuensis gen. nov., sp. nov. belong to the family Microbacteriaceae.</title>
        <authorList>
            <person name="Kim S.J."/>
            <person name="Ahn J.H."/>
            <person name="Weon H.Y."/>
            <person name="Hamada M."/>
            <person name="Suzuki K."/>
            <person name="Kwon S.W."/>
        </authorList>
    </citation>
    <scope>NUCLEOTIDE SEQUENCE [LARGE SCALE GENOMIC DNA]</scope>
    <source>
        <strain evidence="3 4">NBRC 108724</strain>
    </source>
</reference>
<evidence type="ECO:0000256" key="2">
    <source>
        <dbReference type="SAM" id="Phobius"/>
    </source>
</evidence>
<feature type="transmembrane region" description="Helical" evidence="2">
    <location>
        <begin position="193"/>
        <end position="215"/>
    </location>
</feature>
<gene>
    <name evidence="3" type="ORF">G3T36_18710</name>
</gene>
<feature type="transmembrane region" description="Helical" evidence="2">
    <location>
        <begin position="165"/>
        <end position="187"/>
    </location>
</feature>
<keyword evidence="2" id="KW-0812">Transmembrane</keyword>
<evidence type="ECO:0000313" key="3">
    <source>
        <dbReference type="EMBL" id="NEN07892.1"/>
    </source>
</evidence>
<evidence type="ECO:0000256" key="1">
    <source>
        <dbReference type="SAM" id="MobiDB-lite"/>
    </source>
</evidence>
<dbReference type="AlphaFoldDB" id="A0A6L9Y2H3"/>
<dbReference type="Pfam" id="PF06197">
    <property type="entry name" value="DUF998"/>
    <property type="match status" value="1"/>
</dbReference>
<comment type="caution">
    <text evidence="3">The sequence shown here is derived from an EMBL/GenBank/DDBJ whole genome shotgun (WGS) entry which is preliminary data.</text>
</comment>
<feature type="transmembrane region" description="Helical" evidence="2">
    <location>
        <begin position="61"/>
        <end position="80"/>
    </location>
</feature>
<organism evidence="3 4">
    <name type="scientific">Leifsonia tongyongensis</name>
    <dbReference type="NCBI Taxonomy" id="1268043"/>
    <lineage>
        <taxon>Bacteria</taxon>
        <taxon>Bacillati</taxon>
        <taxon>Actinomycetota</taxon>
        <taxon>Actinomycetes</taxon>
        <taxon>Micrococcales</taxon>
        <taxon>Microbacteriaceae</taxon>
        <taxon>Leifsonia</taxon>
    </lineage>
</organism>
<dbReference type="RefSeq" id="WP_163291373.1">
    <property type="nucleotide sequence ID" value="NZ_JAAGWY010000005.1"/>
</dbReference>
<name>A0A6L9Y2H3_9MICO</name>
<protein>
    <submittedName>
        <fullName evidence="3">DUF998 domain-containing protein</fullName>
    </submittedName>
</protein>
<sequence length="251" mass="25971">MRGPSGLLTRGWQRVTPALVVSGTAAVLSGLVIIWAARLTVPYPVYVSELGAVGTPTAGPFQVALLCIAVGGLAIALAAGHARAQVRMLGRWLPAVTIGFAGVCFAVASQVTCTATCPVPIVDPRSTTQDLVHTTFAVLGFAAACYAMLQVAFSRRRPRIARFSLVSCIAVGVISGVGGLLALVHVAVDFGSWLEFAGMTVAIAWLATYGLALVVEGRERSSAGESAVPDARERVHGESPWTRGSGLSESA</sequence>
<dbReference type="Proteomes" id="UP000474967">
    <property type="component" value="Unassembled WGS sequence"/>
</dbReference>
<feature type="transmembrane region" description="Helical" evidence="2">
    <location>
        <begin position="131"/>
        <end position="153"/>
    </location>
</feature>
<evidence type="ECO:0000313" key="4">
    <source>
        <dbReference type="Proteomes" id="UP000474967"/>
    </source>
</evidence>
<feature type="transmembrane region" description="Helical" evidence="2">
    <location>
        <begin position="20"/>
        <end position="41"/>
    </location>
</feature>
<keyword evidence="4" id="KW-1185">Reference proteome</keyword>
<feature type="transmembrane region" description="Helical" evidence="2">
    <location>
        <begin position="92"/>
        <end position="111"/>
    </location>
</feature>
<accession>A0A6L9Y2H3</accession>
<keyword evidence="2" id="KW-0472">Membrane</keyword>
<proteinExistence type="predicted"/>
<keyword evidence="2" id="KW-1133">Transmembrane helix</keyword>
<dbReference type="InterPro" id="IPR009339">
    <property type="entry name" value="DUF998"/>
</dbReference>